<dbReference type="PANTHER" id="PTHR45727:SF2">
    <property type="entry name" value="NPC INTRACELLULAR CHOLESTEROL TRANSPORTER 1"/>
    <property type="match status" value="1"/>
</dbReference>
<feature type="compositionally biased region" description="Polar residues" evidence="16">
    <location>
        <begin position="1350"/>
        <end position="1366"/>
    </location>
</feature>
<evidence type="ECO:0000313" key="20">
    <source>
        <dbReference type="EMBL" id="CAK8681220.1"/>
    </source>
</evidence>
<evidence type="ECO:0000256" key="16">
    <source>
        <dbReference type="SAM" id="MobiDB-lite"/>
    </source>
</evidence>
<dbReference type="InterPro" id="IPR000731">
    <property type="entry name" value="SSD"/>
</dbReference>
<accession>A0ABP0FNJ6</accession>
<dbReference type="Gene3D" id="1.20.1640.10">
    <property type="entry name" value="Multidrug efflux transporter AcrB transmembrane domain"/>
    <property type="match status" value="2"/>
</dbReference>
<feature type="transmembrane region" description="Helical" evidence="17">
    <location>
        <begin position="1198"/>
        <end position="1219"/>
    </location>
</feature>
<feature type="transmembrane region" description="Helical" evidence="17">
    <location>
        <begin position="1225"/>
        <end position="1250"/>
    </location>
</feature>
<feature type="chain" id="PRO_5047399345" description="SSD domain-containing protein" evidence="18">
    <location>
        <begin position="36"/>
        <end position="1366"/>
    </location>
</feature>
<evidence type="ECO:0000256" key="7">
    <source>
        <dbReference type="ARBA" id="ARBA00022989"/>
    </source>
</evidence>
<comment type="similarity">
    <text evidence="2">Belongs to the patched family.</text>
</comment>
<feature type="transmembrane region" description="Helical" evidence="17">
    <location>
        <begin position="762"/>
        <end position="784"/>
    </location>
</feature>
<dbReference type="SUPFAM" id="SSF82866">
    <property type="entry name" value="Multidrug efflux transporter AcrB transmembrane domain"/>
    <property type="match status" value="2"/>
</dbReference>
<dbReference type="PANTHER" id="PTHR45727">
    <property type="entry name" value="NPC INTRACELLULAR CHOLESTEROL TRANSPORTER 1"/>
    <property type="match status" value="1"/>
</dbReference>
<comment type="caution">
    <text evidence="20">The sequence shown here is derived from an EMBL/GenBank/DDBJ whole genome shotgun (WGS) entry which is preliminary data.</text>
</comment>
<dbReference type="PROSITE" id="PS50156">
    <property type="entry name" value="SSD"/>
    <property type="match status" value="1"/>
</dbReference>
<evidence type="ECO:0000256" key="18">
    <source>
        <dbReference type="SAM" id="SignalP"/>
    </source>
</evidence>
<dbReference type="InterPro" id="IPR053956">
    <property type="entry name" value="NPC1_MLD"/>
</dbReference>
<feature type="transmembrane region" description="Helical" evidence="17">
    <location>
        <begin position="909"/>
        <end position="929"/>
    </location>
</feature>
<gene>
    <name evidence="20" type="ORF">CVLEPA_LOCUS11441</name>
</gene>
<comment type="catalytic activity">
    <reaction evidence="15">
        <text>cholesterol(in) = cholesterol(out)</text>
        <dbReference type="Rhea" id="RHEA:39747"/>
        <dbReference type="ChEBI" id="CHEBI:16113"/>
    </reaction>
</comment>
<evidence type="ECO:0000313" key="21">
    <source>
        <dbReference type="Proteomes" id="UP001642483"/>
    </source>
</evidence>
<feature type="domain" description="SSD" evidence="19">
    <location>
        <begin position="696"/>
        <end position="863"/>
    </location>
</feature>
<evidence type="ECO:0000256" key="11">
    <source>
        <dbReference type="ARBA" id="ARBA00023157"/>
    </source>
</evidence>
<evidence type="ECO:0000256" key="8">
    <source>
        <dbReference type="ARBA" id="ARBA00023055"/>
    </source>
</evidence>
<feature type="transmembrane region" description="Helical" evidence="17">
    <location>
        <begin position="838"/>
        <end position="863"/>
    </location>
</feature>
<reference evidence="20 21" key="1">
    <citation type="submission" date="2024-02" db="EMBL/GenBank/DDBJ databases">
        <authorList>
            <person name="Daric V."/>
            <person name="Darras S."/>
        </authorList>
    </citation>
    <scope>NUCLEOTIDE SEQUENCE [LARGE SCALE GENOMIC DNA]</scope>
</reference>
<feature type="transmembrane region" description="Helical" evidence="17">
    <location>
        <begin position="805"/>
        <end position="826"/>
    </location>
</feature>
<feature type="signal peptide" evidence="18">
    <location>
        <begin position="1"/>
        <end position="35"/>
    </location>
</feature>
<evidence type="ECO:0000259" key="19">
    <source>
        <dbReference type="PROSITE" id="PS50156"/>
    </source>
</evidence>
<name>A0ABP0FNJ6_CLALP</name>
<evidence type="ECO:0000256" key="3">
    <source>
        <dbReference type="ARBA" id="ARBA00022448"/>
    </source>
</evidence>
<comment type="subcellular location">
    <subcellularLocation>
        <location evidence="1">Endomembrane system</location>
        <topology evidence="1">Multi-pass membrane protein</topology>
    </subcellularLocation>
</comment>
<feature type="transmembrane region" description="Helical" evidence="17">
    <location>
        <begin position="1271"/>
        <end position="1289"/>
    </location>
</feature>
<dbReference type="NCBIfam" id="TIGR00917">
    <property type="entry name" value="2A060601"/>
    <property type="match status" value="1"/>
</dbReference>
<feature type="region of interest" description="Disordered" evidence="16">
    <location>
        <begin position="1345"/>
        <end position="1366"/>
    </location>
</feature>
<proteinExistence type="inferred from homology"/>
<evidence type="ECO:0000256" key="12">
    <source>
        <dbReference type="ARBA" id="ARBA00023166"/>
    </source>
</evidence>
<organism evidence="20 21">
    <name type="scientific">Clavelina lepadiformis</name>
    <name type="common">Light-bulb sea squirt</name>
    <name type="synonym">Ascidia lepadiformis</name>
    <dbReference type="NCBI Taxonomy" id="159417"/>
    <lineage>
        <taxon>Eukaryota</taxon>
        <taxon>Metazoa</taxon>
        <taxon>Chordata</taxon>
        <taxon>Tunicata</taxon>
        <taxon>Ascidiacea</taxon>
        <taxon>Aplousobranchia</taxon>
        <taxon>Clavelinidae</taxon>
        <taxon>Clavelina</taxon>
    </lineage>
</organism>
<sequence length="1366" mass="150983">MTKVTMTKTKMSTGLRKQFCWFVAVLLFISKPGKSDEVHQFTKQLSSSTAAVQDKLIHKDGYCVMYDECAVNTKNQKHVNCLYNDKAKKLTDKKGLQLLQQVCSYMYKGDNDTYTCCSTNQLISLSDNIKLPYQYLSRCPACFANFVALYCEMTCSPNQSTFTSPAATSIGVNETANMAPLPGINETYITELNYQINDQFAYSMFNSCSHVSSPSTNTPAIKVLCGPYGEKCTAHKWIDYMNDVNNGQAPFDIHAAYFDTNSSVGMSYNTTPCNQLSASGDGACSCSDCPASCSGPPPIPPLPPKPWLIFGVNGLYIVMSFVFGAFTLLFVNLVFWVHLCQRRGNAQVMDDACCSVVDNSSAMDKEDDLGFLTVSRSVTNAEEEEIELSMLERWGLFLEGCLQSMFRKLGLFCARYPFVVLFLGAVVIAASAVGLKFMNITTDPVELWSAPSSQARINKKYFDEHFGPFYRTEQIIITAPKSNRSIYDPYTDSTDPADQQHIPFGPILQKDVLHEILNLQTAIESITAEYENKTVTLNDICLQPLAPDNTNCTIISVLNYFQNNHTNLDKQIMIEDFWPGPDYHDHLKACVTGPTSIDDTTLLHFSCLGMFGGPVFPWVALGGYDSTNYLNATAAVVTFPVVNYYNNTEKLNKALAWEKEYVSFMKNFTLNPGNLSVNFSSERSIEDEINRESSADIMTIVASYLIMFGYVAVALGKFSSCNPARIFVDLQLTVGLSGVLIVLCSVAMSLGIFSYAGVPLTLIIVEVIPFLALAVGVDNIFILTQHLQRDERRNKESCEEQIGRVLGEVAPSMFMSSISETVAFFLGGLSNMPAVRTFSMFAGLAIFCDFLLQITCFVAILALDSRRQKSKRYDCLCCIKSEANVEGENDGILYYLAKNYFSRAVLSKFVRPLVVILFVAMSCFSGAVLNNIEIGLDQSLSMPEDSYVLGYFAGINEYLSVGAPVYFVVPEGQDYTTDQGANQICGGTGCNNNSLVQQVAYMAKMPNYSRIAYPVSSWIDDYYDWLKPQSSCCRYNGSSPLTAQFCPAAVVSNDCTACRSGGEVSIHPRPNATEFMEFLPWYLKDNPGLHCGKGGHAAYGSSVKLIDDGENVGATAFMGYHTVARKSSDFIACLKHANNISAEISKNLNVTVFPYSVFYVFYEQYLTIVHDTLFNLGISVAAIFGVVFVTLGFDFLTALLVVITILMVVLDMFGCMFLWKIPLNAVSLVNLVMAVGISVEFCAHIARAFAMSQKRTRVARAKEALAEMGSSVFSGITLTKFVGIAILAFSKSQIFQIFYFRMYLCVVLLGAGHGLIFLPVLLSYVGPKRRKATHQNYAQFHNKEGYEEGCSSSKETDNSPSGHFLD</sequence>
<evidence type="ECO:0000256" key="10">
    <source>
        <dbReference type="ARBA" id="ARBA00023136"/>
    </source>
</evidence>
<evidence type="ECO:0000256" key="5">
    <source>
        <dbReference type="ARBA" id="ARBA00022692"/>
    </source>
</evidence>
<protein>
    <recommendedName>
        <fullName evidence="19">SSD domain-containing protein</fullName>
    </recommendedName>
</protein>
<evidence type="ECO:0000256" key="15">
    <source>
        <dbReference type="ARBA" id="ARBA00034049"/>
    </source>
</evidence>
<dbReference type="InterPro" id="IPR004765">
    <property type="entry name" value="NPC1-like"/>
</dbReference>
<dbReference type="Pfam" id="PF12349">
    <property type="entry name" value="Sterol-sensing"/>
    <property type="match status" value="1"/>
</dbReference>
<keyword evidence="10 17" id="KW-0472">Membrane</keyword>
<dbReference type="Proteomes" id="UP001642483">
    <property type="component" value="Unassembled WGS sequence"/>
</dbReference>
<keyword evidence="9" id="KW-0443">Lipid metabolism</keyword>
<feature type="transmembrane region" description="Helical" evidence="17">
    <location>
        <begin position="1301"/>
        <end position="1325"/>
    </location>
</feature>
<feature type="transmembrane region" description="Helical" evidence="17">
    <location>
        <begin position="307"/>
        <end position="337"/>
    </location>
</feature>
<evidence type="ECO:0000256" key="4">
    <source>
        <dbReference type="ARBA" id="ARBA00022548"/>
    </source>
</evidence>
<keyword evidence="14" id="KW-0753">Steroid metabolism</keyword>
<keyword evidence="21" id="KW-1185">Reference proteome</keyword>
<dbReference type="InterPro" id="IPR053958">
    <property type="entry name" value="HMGCR/SNAP/NPC1-like_SSD"/>
</dbReference>
<evidence type="ECO:0000256" key="2">
    <source>
        <dbReference type="ARBA" id="ARBA00005585"/>
    </source>
</evidence>
<dbReference type="EMBL" id="CAWYQH010000079">
    <property type="protein sequence ID" value="CAK8681220.1"/>
    <property type="molecule type" value="Genomic_DNA"/>
</dbReference>
<feature type="transmembrane region" description="Helical" evidence="17">
    <location>
        <begin position="697"/>
        <end position="718"/>
    </location>
</feature>
<dbReference type="InterPro" id="IPR032190">
    <property type="entry name" value="NPC1_N"/>
</dbReference>
<evidence type="ECO:0000256" key="17">
    <source>
        <dbReference type="SAM" id="Phobius"/>
    </source>
</evidence>
<feature type="transmembrane region" description="Helical" evidence="17">
    <location>
        <begin position="416"/>
        <end position="435"/>
    </location>
</feature>
<evidence type="ECO:0000256" key="1">
    <source>
        <dbReference type="ARBA" id="ARBA00004127"/>
    </source>
</evidence>
<evidence type="ECO:0000256" key="6">
    <source>
        <dbReference type="ARBA" id="ARBA00022729"/>
    </source>
</evidence>
<dbReference type="Pfam" id="PF16414">
    <property type="entry name" value="NPC1_N"/>
    <property type="match status" value="1"/>
</dbReference>
<keyword evidence="4" id="KW-0153">Cholesterol metabolism</keyword>
<keyword evidence="5 17" id="KW-0812">Transmembrane</keyword>
<feature type="transmembrane region" description="Helical" evidence="17">
    <location>
        <begin position="1173"/>
        <end position="1191"/>
    </location>
</feature>
<keyword evidence="6 18" id="KW-0732">Signal</keyword>
<keyword evidence="12" id="KW-1207">Sterol metabolism</keyword>
<evidence type="ECO:0000256" key="14">
    <source>
        <dbReference type="ARBA" id="ARBA00023221"/>
    </source>
</evidence>
<keyword evidence="13" id="KW-0325">Glycoprotein</keyword>
<evidence type="ECO:0000256" key="13">
    <source>
        <dbReference type="ARBA" id="ARBA00023180"/>
    </source>
</evidence>
<evidence type="ECO:0000256" key="9">
    <source>
        <dbReference type="ARBA" id="ARBA00023098"/>
    </source>
</evidence>
<keyword evidence="3" id="KW-0813">Transport</keyword>
<keyword evidence="7 17" id="KW-1133">Transmembrane helix</keyword>
<keyword evidence="11" id="KW-1015">Disulfide bond</keyword>
<feature type="transmembrane region" description="Helical" evidence="17">
    <location>
        <begin position="730"/>
        <end position="756"/>
    </location>
</feature>
<keyword evidence="8" id="KW-0445">Lipid transport</keyword>
<dbReference type="Pfam" id="PF22314">
    <property type="entry name" value="NPC1_MLD"/>
    <property type="match status" value="1"/>
</dbReference>